<reference evidence="1 2" key="1">
    <citation type="submission" date="2022-05" db="EMBL/GenBank/DDBJ databases">
        <authorList>
            <consortium name="Genoscope - CEA"/>
            <person name="William W."/>
        </authorList>
    </citation>
    <scope>NUCLEOTIDE SEQUENCE [LARGE SCALE GENOMIC DNA]</scope>
</reference>
<dbReference type="Proteomes" id="UP001159405">
    <property type="component" value="Unassembled WGS sequence"/>
</dbReference>
<comment type="caution">
    <text evidence="1">The sequence shown here is derived from an EMBL/GenBank/DDBJ whole genome shotgun (WGS) entry which is preliminary data.</text>
</comment>
<sequence length="95" mass="10844">MKQTSILVTVEQNCSKCKDSFIWRSQPSPILGRYPIGNTLLSSSVLMAGASVHQLLLVFRHLGHHKLFLFPVILHNWETYRGNLVSKIKQLKDVE</sequence>
<keyword evidence="2" id="KW-1185">Reference proteome</keyword>
<protein>
    <submittedName>
        <fullName evidence="1">Uncharacterized protein</fullName>
    </submittedName>
</protein>
<evidence type="ECO:0000313" key="1">
    <source>
        <dbReference type="EMBL" id="CAH3045934.1"/>
    </source>
</evidence>
<gene>
    <name evidence="1" type="ORF">PLOB_00008520</name>
</gene>
<proteinExistence type="predicted"/>
<name>A0ABN8N9H6_9CNID</name>
<dbReference type="EMBL" id="CALNXK010000014">
    <property type="protein sequence ID" value="CAH3045934.1"/>
    <property type="molecule type" value="Genomic_DNA"/>
</dbReference>
<accession>A0ABN8N9H6</accession>
<evidence type="ECO:0000313" key="2">
    <source>
        <dbReference type="Proteomes" id="UP001159405"/>
    </source>
</evidence>
<organism evidence="1 2">
    <name type="scientific">Porites lobata</name>
    <dbReference type="NCBI Taxonomy" id="104759"/>
    <lineage>
        <taxon>Eukaryota</taxon>
        <taxon>Metazoa</taxon>
        <taxon>Cnidaria</taxon>
        <taxon>Anthozoa</taxon>
        <taxon>Hexacorallia</taxon>
        <taxon>Scleractinia</taxon>
        <taxon>Fungiina</taxon>
        <taxon>Poritidae</taxon>
        <taxon>Porites</taxon>
    </lineage>
</organism>